<dbReference type="EMBL" id="FQVO01000001">
    <property type="protein sequence ID" value="SHE42036.1"/>
    <property type="molecule type" value="Genomic_DNA"/>
</dbReference>
<gene>
    <name evidence="5" type="ORF">SAMN05444408_101314</name>
</gene>
<keyword evidence="3" id="KW-0378">Hydrolase</keyword>
<accession>A0A1M4TC37</accession>
<evidence type="ECO:0000256" key="1">
    <source>
        <dbReference type="ARBA" id="ARBA00006534"/>
    </source>
</evidence>
<dbReference type="GO" id="GO:0006508">
    <property type="term" value="P:proteolysis"/>
    <property type="evidence" value="ECO:0007669"/>
    <property type="project" value="UniProtKB-KW"/>
</dbReference>
<name>A0A1M4TC37_9FLAO</name>
<dbReference type="GO" id="GO:0008236">
    <property type="term" value="F:serine-type peptidase activity"/>
    <property type="evidence" value="ECO:0007669"/>
    <property type="project" value="UniProtKB-KW"/>
</dbReference>
<dbReference type="AlphaFoldDB" id="A0A1M4TC37"/>
<evidence type="ECO:0000256" key="3">
    <source>
        <dbReference type="ARBA" id="ARBA00022801"/>
    </source>
</evidence>
<dbReference type="InterPro" id="IPR029062">
    <property type="entry name" value="Class_I_gatase-like"/>
</dbReference>
<evidence type="ECO:0000256" key="4">
    <source>
        <dbReference type="ARBA" id="ARBA00022825"/>
    </source>
</evidence>
<keyword evidence="6" id="KW-1185">Reference proteome</keyword>
<keyword evidence="4" id="KW-0720">Serine protease</keyword>
<reference evidence="6" key="1">
    <citation type="submission" date="2016-11" db="EMBL/GenBank/DDBJ databases">
        <authorList>
            <person name="Varghese N."/>
            <person name="Submissions S."/>
        </authorList>
    </citation>
    <scope>NUCLEOTIDE SEQUENCE [LARGE SCALE GENOMIC DNA]</scope>
    <source>
        <strain evidence="6">DSM 26898</strain>
    </source>
</reference>
<dbReference type="Gene3D" id="3.40.50.880">
    <property type="match status" value="1"/>
</dbReference>
<evidence type="ECO:0000313" key="5">
    <source>
        <dbReference type="EMBL" id="SHE42036.1"/>
    </source>
</evidence>
<sequence length="271" mass="30361">MVPKGRLIMIRNTDNPVPEKDKETNGSFFLHEIFQILSSSKDASIELITTASDQEKQVEKKYAEGLIAAGYPNFNFLYLSKEQNDDEQLSSRLSRAQIVIFTDEHSEICGILKESTILKLLYRKYLLEEHFTIVGINVGAMCISGIFMNDSGVIDGLGFINTCIIDTRFDHKTRFKNLIKNVILNNEYFGLGLSENTALIIEEGSKAICKGSGSVMLVNARNVKKFNPKDFDKGKTMFVKNLKGHILVDGCTLNLKNGEVLNTVHKELTAK</sequence>
<dbReference type="STRING" id="1302685.SAMN05444408_101314"/>
<dbReference type="Pfam" id="PF03575">
    <property type="entry name" value="Peptidase_S51"/>
    <property type="match status" value="1"/>
</dbReference>
<comment type="similarity">
    <text evidence="1">Belongs to the peptidase S51 family.</text>
</comment>
<evidence type="ECO:0000256" key="2">
    <source>
        <dbReference type="ARBA" id="ARBA00022670"/>
    </source>
</evidence>
<dbReference type="RefSeq" id="WP_178337291.1">
    <property type="nucleotide sequence ID" value="NZ_FQVO01000001.1"/>
</dbReference>
<organism evidence="5 6">
    <name type="scientific">Chryseobacterium takakiae</name>
    <dbReference type="NCBI Taxonomy" id="1302685"/>
    <lineage>
        <taxon>Bacteria</taxon>
        <taxon>Pseudomonadati</taxon>
        <taxon>Bacteroidota</taxon>
        <taxon>Flavobacteriia</taxon>
        <taxon>Flavobacteriales</taxon>
        <taxon>Weeksellaceae</taxon>
        <taxon>Chryseobacterium group</taxon>
        <taxon>Chryseobacterium</taxon>
    </lineage>
</organism>
<keyword evidence="2" id="KW-0645">Protease</keyword>
<dbReference type="PANTHER" id="PTHR36175:SF1">
    <property type="entry name" value="CYANOPHYCINASE"/>
    <property type="match status" value="1"/>
</dbReference>
<protein>
    <submittedName>
        <fullName evidence="5">Cyanophycinase</fullName>
    </submittedName>
</protein>
<dbReference type="PANTHER" id="PTHR36175">
    <property type="entry name" value="CYANOPHYCINASE"/>
    <property type="match status" value="1"/>
</dbReference>
<dbReference type="InterPro" id="IPR005320">
    <property type="entry name" value="Peptidase_S51"/>
</dbReference>
<proteinExistence type="inferred from homology"/>
<dbReference type="Proteomes" id="UP000184236">
    <property type="component" value="Unassembled WGS sequence"/>
</dbReference>
<evidence type="ECO:0000313" key="6">
    <source>
        <dbReference type="Proteomes" id="UP000184236"/>
    </source>
</evidence>